<keyword evidence="3" id="KW-1185">Reference proteome</keyword>
<evidence type="ECO:0008006" key="4">
    <source>
        <dbReference type="Google" id="ProtNLM"/>
    </source>
</evidence>
<gene>
    <name evidence="2" type="ORF">HPC62_18040</name>
</gene>
<proteinExistence type="predicted"/>
<keyword evidence="1" id="KW-0732">Signal</keyword>
<evidence type="ECO:0000313" key="2">
    <source>
        <dbReference type="EMBL" id="QKD85040.1"/>
    </source>
</evidence>
<protein>
    <recommendedName>
        <fullName evidence="4">SH3 domain-containing protein</fullName>
    </recommendedName>
</protein>
<dbReference type="AlphaFoldDB" id="A0A6M8BL81"/>
<reference evidence="2 3" key="1">
    <citation type="submission" date="2020-05" db="EMBL/GenBank/DDBJ databases">
        <title>Complete genome sequence of of a novel Thermoleptolyngbya strain isolated from hot springs of Ganzi, Sichuan China.</title>
        <authorList>
            <person name="Tang J."/>
            <person name="Daroch M."/>
            <person name="Li L."/>
            <person name="Waleron K."/>
            <person name="Waleron M."/>
            <person name="Waleron M."/>
        </authorList>
    </citation>
    <scope>NUCLEOTIDE SEQUENCE [LARGE SCALE GENOMIC DNA]</scope>
    <source>
        <strain evidence="2 3">PKUAC-SCTA183</strain>
    </source>
</reference>
<dbReference type="Proteomes" id="UP000505210">
    <property type="component" value="Chromosome"/>
</dbReference>
<name>A0A6M8BL81_9CYAN</name>
<evidence type="ECO:0000313" key="3">
    <source>
        <dbReference type="Proteomes" id="UP000505210"/>
    </source>
</evidence>
<accession>A0A6M8BL81</accession>
<organism evidence="2 3">
    <name type="scientific">Thermoleptolyngbya sichuanensis A183</name>
    <dbReference type="NCBI Taxonomy" id="2737172"/>
    <lineage>
        <taxon>Bacteria</taxon>
        <taxon>Bacillati</taxon>
        <taxon>Cyanobacteriota</taxon>
        <taxon>Cyanophyceae</taxon>
        <taxon>Oculatellales</taxon>
        <taxon>Oculatellaceae</taxon>
        <taxon>Thermoleptolyngbya</taxon>
        <taxon>Thermoleptolyngbya sichuanensis</taxon>
    </lineage>
</organism>
<sequence length="247" mass="26635">MLAPFTRCAARVASLTVGLFPLWLAIALPAQATVSASVGESVEFSCQDSESVVRQKGGPVVTIGRSRIYIGYRQVSANNKNPIVVRFNRGQRAWCRADYEITADDGEGYGLVWDGSSALYAVFSATGTQGTASQDYRRFTRQGWLTSYGSGGGPKVAVLARLNPTNGAPTAGTFLTAQLSNGRSNSLEVTGLSWTGSRLVVTANSWFSPRRANRQPMSCSGSSPFFYRVVFSGDLRQVFRAQSDRCS</sequence>
<dbReference type="EMBL" id="CP053661">
    <property type="protein sequence ID" value="QKD85040.1"/>
    <property type="molecule type" value="Genomic_DNA"/>
</dbReference>
<feature type="signal peptide" evidence="1">
    <location>
        <begin position="1"/>
        <end position="32"/>
    </location>
</feature>
<feature type="chain" id="PRO_5026810811" description="SH3 domain-containing protein" evidence="1">
    <location>
        <begin position="33"/>
        <end position="247"/>
    </location>
</feature>
<evidence type="ECO:0000256" key="1">
    <source>
        <dbReference type="SAM" id="SignalP"/>
    </source>
</evidence>
<dbReference type="KEGG" id="theu:HPC62_18040"/>